<keyword evidence="5" id="KW-0539">Nucleus</keyword>
<protein>
    <submittedName>
        <fullName evidence="7">Ribonucleotide reductase inhibitor-domain-containing protein</fullName>
    </submittedName>
</protein>
<evidence type="ECO:0000256" key="2">
    <source>
        <dbReference type="ARBA" id="ARBA00004496"/>
    </source>
</evidence>
<dbReference type="GO" id="GO:0005737">
    <property type="term" value="C:cytoplasm"/>
    <property type="evidence" value="ECO:0007669"/>
    <property type="project" value="UniProtKB-SubCell"/>
</dbReference>
<keyword evidence="8" id="KW-1185">Reference proteome</keyword>
<comment type="similarity">
    <text evidence="3">Belongs to the DIF1/spd1 family.</text>
</comment>
<reference evidence="7" key="2">
    <citation type="submission" date="2023-05" db="EMBL/GenBank/DDBJ databases">
        <authorList>
            <consortium name="Lawrence Berkeley National Laboratory"/>
            <person name="Steindorff A."/>
            <person name="Hensen N."/>
            <person name="Bonometti L."/>
            <person name="Westerberg I."/>
            <person name="Brannstrom I.O."/>
            <person name="Guillou S."/>
            <person name="Cros-Aarteil S."/>
            <person name="Calhoun S."/>
            <person name="Haridas S."/>
            <person name="Kuo A."/>
            <person name="Mondo S."/>
            <person name="Pangilinan J."/>
            <person name="Riley R."/>
            <person name="Labutti K."/>
            <person name="Andreopoulos B."/>
            <person name="Lipzen A."/>
            <person name="Chen C."/>
            <person name="Yanf M."/>
            <person name="Daum C."/>
            <person name="Ng V."/>
            <person name="Clum A."/>
            <person name="Ohm R."/>
            <person name="Martin F."/>
            <person name="Silar P."/>
            <person name="Natvig D."/>
            <person name="Lalanne C."/>
            <person name="Gautier V."/>
            <person name="Ament-Velasquez S.L."/>
            <person name="Kruys A."/>
            <person name="Hutchinson M.I."/>
            <person name="Powell A.J."/>
            <person name="Barry K."/>
            <person name="Miller A.N."/>
            <person name="Grigoriev I.V."/>
            <person name="Debuchy R."/>
            <person name="Gladieux P."/>
            <person name="Thoren M.H."/>
            <person name="Johannesson H."/>
        </authorList>
    </citation>
    <scope>NUCLEOTIDE SEQUENCE</scope>
    <source>
        <strain evidence="7">PSN309</strain>
    </source>
</reference>
<organism evidence="7 8">
    <name type="scientific">Podospora australis</name>
    <dbReference type="NCBI Taxonomy" id="1536484"/>
    <lineage>
        <taxon>Eukaryota</taxon>
        <taxon>Fungi</taxon>
        <taxon>Dikarya</taxon>
        <taxon>Ascomycota</taxon>
        <taxon>Pezizomycotina</taxon>
        <taxon>Sordariomycetes</taxon>
        <taxon>Sordariomycetidae</taxon>
        <taxon>Sordariales</taxon>
        <taxon>Podosporaceae</taxon>
        <taxon>Podospora</taxon>
    </lineage>
</organism>
<keyword evidence="4" id="KW-0963">Cytoplasm</keyword>
<evidence type="ECO:0000313" key="8">
    <source>
        <dbReference type="Proteomes" id="UP001302126"/>
    </source>
</evidence>
<comment type="subcellular location">
    <subcellularLocation>
        <location evidence="2">Cytoplasm</location>
    </subcellularLocation>
    <subcellularLocation>
        <location evidence="1">Nucleus</location>
    </subcellularLocation>
</comment>
<name>A0AAN6X337_9PEZI</name>
<dbReference type="PANTHER" id="PTHR28081:SF1">
    <property type="entry name" value="DAMAGE-REGULATED IMPORT FACILITATOR 1"/>
    <property type="match status" value="1"/>
</dbReference>
<evidence type="ECO:0000313" key="7">
    <source>
        <dbReference type="EMBL" id="KAK4192463.1"/>
    </source>
</evidence>
<dbReference type="InterPro" id="IPR013900">
    <property type="entry name" value="RNR_inhibitor"/>
</dbReference>
<evidence type="ECO:0000256" key="5">
    <source>
        <dbReference type="ARBA" id="ARBA00023242"/>
    </source>
</evidence>
<evidence type="ECO:0000256" key="1">
    <source>
        <dbReference type="ARBA" id="ARBA00004123"/>
    </source>
</evidence>
<reference evidence="7" key="1">
    <citation type="journal article" date="2023" name="Mol. Phylogenet. Evol.">
        <title>Genome-scale phylogeny and comparative genomics of the fungal order Sordariales.</title>
        <authorList>
            <person name="Hensen N."/>
            <person name="Bonometti L."/>
            <person name="Westerberg I."/>
            <person name="Brannstrom I.O."/>
            <person name="Guillou S."/>
            <person name="Cros-Aarteil S."/>
            <person name="Calhoun S."/>
            <person name="Haridas S."/>
            <person name="Kuo A."/>
            <person name="Mondo S."/>
            <person name="Pangilinan J."/>
            <person name="Riley R."/>
            <person name="LaButti K."/>
            <person name="Andreopoulos B."/>
            <person name="Lipzen A."/>
            <person name="Chen C."/>
            <person name="Yan M."/>
            <person name="Daum C."/>
            <person name="Ng V."/>
            <person name="Clum A."/>
            <person name="Steindorff A."/>
            <person name="Ohm R.A."/>
            <person name="Martin F."/>
            <person name="Silar P."/>
            <person name="Natvig D.O."/>
            <person name="Lalanne C."/>
            <person name="Gautier V."/>
            <person name="Ament-Velasquez S.L."/>
            <person name="Kruys A."/>
            <person name="Hutchinson M.I."/>
            <person name="Powell A.J."/>
            <person name="Barry K."/>
            <person name="Miller A.N."/>
            <person name="Grigoriev I.V."/>
            <person name="Debuchy R."/>
            <person name="Gladieux P."/>
            <person name="Hiltunen Thoren M."/>
            <person name="Johannesson H."/>
        </authorList>
    </citation>
    <scope>NUCLEOTIDE SEQUENCE</scope>
    <source>
        <strain evidence="7">PSN309</strain>
    </source>
</reference>
<dbReference type="Proteomes" id="UP001302126">
    <property type="component" value="Unassembled WGS sequence"/>
</dbReference>
<feature type="compositionally biased region" description="Low complexity" evidence="6">
    <location>
        <begin position="29"/>
        <end position="39"/>
    </location>
</feature>
<dbReference type="GO" id="GO:0008104">
    <property type="term" value="P:intracellular protein localization"/>
    <property type="evidence" value="ECO:0007669"/>
    <property type="project" value="TreeGrafter"/>
</dbReference>
<feature type="region of interest" description="Disordered" evidence="6">
    <location>
        <begin position="1"/>
        <end position="50"/>
    </location>
</feature>
<dbReference type="GO" id="GO:0005634">
    <property type="term" value="C:nucleus"/>
    <property type="evidence" value="ECO:0007669"/>
    <property type="project" value="UniProtKB-SubCell"/>
</dbReference>
<dbReference type="Pfam" id="PF08591">
    <property type="entry name" value="RNR_inhib"/>
    <property type="match status" value="1"/>
</dbReference>
<gene>
    <name evidence="7" type="ORF">QBC35DRAFT_483877</name>
</gene>
<accession>A0AAN6X337</accession>
<dbReference type="PANTHER" id="PTHR28081">
    <property type="entry name" value="DAMAGE-REGULATED IMPORT FACILITATOR 1-RELATED"/>
    <property type="match status" value="1"/>
</dbReference>
<sequence length="258" mass="27204">MSGPRTKRQFAGAASDPAQRQITSFFQRSSSSLDNTSSSRPQPLNGPVLPGQVQTNLLNVGMRVRKAVPEGYKTGTQYSAFKLWEDESLPTTISVSAASSDPVSATPNPVSSVAGGGGLRELMPFCGIHKVGGLGVQEPNSAVGGATTDESDFSGYDFPMLSQESTLSNSSTTSALEATGRAMNINGKRLFVDEEVVGEDGDFPDVLLDDSSRVLAVPRRRGGGKTYTLGQENSAVAGLNGNDFEEAPFLQYGMEVEP</sequence>
<comment type="caution">
    <text evidence="7">The sequence shown here is derived from an EMBL/GenBank/DDBJ whole genome shotgun (WGS) entry which is preliminary data.</text>
</comment>
<feature type="compositionally biased region" description="Polar residues" evidence="6">
    <location>
        <begin position="18"/>
        <end position="28"/>
    </location>
</feature>
<dbReference type="EMBL" id="MU864354">
    <property type="protein sequence ID" value="KAK4192463.1"/>
    <property type="molecule type" value="Genomic_DNA"/>
</dbReference>
<evidence type="ECO:0000256" key="6">
    <source>
        <dbReference type="SAM" id="MobiDB-lite"/>
    </source>
</evidence>
<dbReference type="AlphaFoldDB" id="A0AAN6X337"/>
<evidence type="ECO:0000256" key="3">
    <source>
        <dbReference type="ARBA" id="ARBA00005459"/>
    </source>
</evidence>
<evidence type="ECO:0000256" key="4">
    <source>
        <dbReference type="ARBA" id="ARBA00022490"/>
    </source>
</evidence>
<proteinExistence type="inferred from homology"/>
<dbReference type="GO" id="GO:1990846">
    <property type="term" value="F:ribonucleoside-diphosphate reductase inhibitor activity"/>
    <property type="evidence" value="ECO:0007669"/>
    <property type="project" value="TreeGrafter"/>
</dbReference>